<accession>A0ACC1IRY6</accession>
<dbReference type="EMBL" id="JANBPG010000124">
    <property type="protein sequence ID" value="KAJ1899800.1"/>
    <property type="molecule type" value="Genomic_DNA"/>
</dbReference>
<proteinExistence type="predicted"/>
<sequence length="526" mass="56451">MSAAKEYAGSLAENMSIVLNRTTSTRINSKGIGTGTGTGTGAVPNIIGANQVVGSEDSMPELQGTLVLSAEEEDAYRRYLRKADFYLALFMCAGYMMSFLNRVALSQAKPVGVATDTNMSDITVPLSIFYLSYLVFQVPSNIVLRHVRPSLWLAFLATGWSITSACGALAKNRGGIIAVRVFIGAFEAGFTSGVIAVFASWYPRNQLAKRLGWMYSSASLASMWAGPAAAGLGSIKSSVLKPYQILFIFYGGISFLWSFAAFFVVKDYPDTCSLLNKDEKAVINKIMVQQGTQGNVGEFSRVQLMRSLLDWRIWAWSIIGFCANITSYTGPLFAPIFSVDMGFGRVAGQGMSAIPNLVSFLVAFFSGDLIRIAGSTSTAIMVAQVVNIAGLLMAVATTQSAVRFVGLCIFTGASMLTTPAFPGWAVSNQSGTTRTAIASAMVSSIGAFGGFAVSYMYPDTTAPRYVPGHVANISVCVAVIVGTLVMRMCLQRSNRHRQQSPEDVSNMSPAELADLGDKHPAFRYRL</sequence>
<dbReference type="Proteomes" id="UP001150581">
    <property type="component" value="Unassembled WGS sequence"/>
</dbReference>
<name>A0ACC1IRY6_9FUNG</name>
<gene>
    <name evidence="1" type="ORF">LPJ66_001886</name>
</gene>
<organism evidence="1 2">
    <name type="scientific">Kickxella alabastrina</name>
    <dbReference type="NCBI Taxonomy" id="61397"/>
    <lineage>
        <taxon>Eukaryota</taxon>
        <taxon>Fungi</taxon>
        <taxon>Fungi incertae sedis</taxon>
        <taxon>Zoopagomycota</taxon>
        <taxon>Kickxellomycotina</taxon>
        <taxon>Kickxellomycetes</taxon>
        <taxon>Kickxellales</taxon>
        <taxon>Kickxellaceae</taxon>
        <taxon>Kickxella</taxon>
    </lineage>
</organism>
<keyword evidence="2" id="KW-1185">Reference proteome</keyword>
<comment type="caution">
    <text evidence="1">The sequence shown here is derived from an EMBL/GenBank/DDBJ whole genome shotgun (WGS) entry which is preliminary data.</text>
</comment>
<protein>
    <submittedName>
        <fullName evidence="1">Uncharacterized protein</fullName>
    </submittedName>
</protein>
<reference evidence="1" key="1">
    <citation type="submission" date="2022-07" db="EMBL/GenBank/DDBJ databases">
        <title>Phylogenomic reconstructions and comparative analyses of Kickxellomycotina fungi.</title>
        <authorList>
            <person name="Reynolds N.K."/>
            <person name="Stajich J.E."/>
            <person name="Barry K."/>
            <person name="Grigoriev I.V."/>
            <person name="Crous P."/>
            <person name="Smith M.E."/>
        </authorList>
    </citation>
    <scope>NUCLEOTIDE SEQUENCE</scope>
    <source>
        <strain evidence="1">Benny 63K</strain>
    </source>
</reference>
<evidence type="ECO:0000313" key="1">
    <source>
        <dbReference type="EMBL" id="KAJ1899800.1"/>
    </source>
</evidence>
<evidence type="ECO:0000313" key="2">
    <source>
        <dbReference type="Proteomes" id="UP001150581"/>
    </source>
</evidence>